<evidence type="ECO:0000313" key="2">
    <source>
        <dbReference type="EMBL" id="CAH0379208.1"/>
    </source>
</evidence>
<reference evidence="2" key="1">
    <citation type="submission" date="2021-11" db="EMBL/GenBank/DDBJ databases">
        <authorList>
            <consortium name="Genoscope - CEA"/>
            <person name="William W."/>
        </authorList>
    </citation>
    <scope>NUCLEOTIDE SEQUENCE</scope>
</reference>
<feature type="compositionally biased region" description="Pro residues" evidence="1">
    <location>
        <begin position="37"/>
        <end position="48"/>
    </location>
</feature>
<evidence type="ECO:0000313" key="3">
    <source>
        <dbReference type="Proteomes" id="UP000789595"/>
    </source>
</evidence>
<gene>
    <name evidence="2" type="ORF">PECAL_6P08100</name>
</gene>
<keyword evidence="3" id="KW-1185">Reference proteome</keyword>
<comment type="caution">
    <text evidence="2">The sequence shown here is derived from an EMBL/GenBank/DDBJ whole genome shotgun (WGS) entry which is preliminary data.</text>
</comment>
<dbReference type="AlphaFoldDB" id="A0A8J2SZQ6"/>
<name>A0A8J2SZQ6_9STRA</name>
<organism evidence="2 3">
    <name type="scientific">Pelagomonas calceolata</name>
    <dbReference type="NCBI Taxonomy" id="35677"/>
    <lineage>
        <taxon>Eukaryota</taxon>
        <taxon>Sar</taxon>
        <taxon>Stramenopiles</taxon>
        <taxon>Ochrophyta</taxon>
        <taxon>Pelagophyceae</taxon>
        <taxon>Pelagomonadales</taxon>
        <taxon>Pelagomonadaceae</taxon>
        <taxon>Pelagomonas</taxon>
    </lineage>
</organism>
<dbReference type="Proteomes" id="UP000789595">
    <property type="component" value="Unassembled WGS sequence"/>
</dbReference>
<sequence>MPCGYCGAPNRTVRQCSCVRARRYVAANLKGGAAKHPNPPLMPPPPPRLKPRRRSLRRFVCLPQRKPRPPPPPPPPRRVVTNIRGLPVELYQLRRSLGDAVRDRNVRRLRSDIVDRDGEHCYYLRSRRPRTDVDHAFECQAMGHSLTQCESWHRFYREEAFIDGKVSRHGALRKLCDSVASVQNSLENLHLLDDGLNRSKRHAFSESLDALRAGGQDVDLPHLLTARCVKYADAHLPPAISGERAAANLIRGLRAAEDPLADGLRGFHAPLLADAAAAVVRTYEDLGVA</sequence>
<protein>
    <submittedName>
        <fullName evidence="2">Uncharacterized protein</fullName>
    </submittedName>
</protein>
<dbReference type="EMBL" id="CAKKNE010000006">
    <property type="protein sequence ID" value="CAH0379208.1"/>
    <property type="molecule type" value="Genomic_DNA"/>
</dbReference>
<feature type="region of interest" description="Disordered" evidence="1">
    <location>
        <begin position="30"/>
        <end position="53"/>
    </location>
</feature>
<evidence type="ECO:0000256" key="1">
    <source>
        <dbReference type="SAM" id="MobiDB-lite"/>
    </source>
</evidence>
<accession>A0A8J2SZQ6</accession>
<proteinExistence type="predicted"/>